<evidence type="ECO:0000256" key="2">
    <source>
        <dbReference type="ARBA" id="ARBA00007651"/>
    </source>
</evidence>
<organism evidence="10 11">
    <name type="scientific">Taxus chinensis</name>
    <name type="common">Chinese yew</name>
    <name type="synonym">Taxus wallichiana var. chinensis</name>
    <dbReference type="NCBI Taxonomy" id="29808"/>
    <lineage>
        <taxon>Eukaryota</taxon>
        <taxon>Viridiplantae</taxon>
        <taxon>Streptophyta</taxon>
        <taxon>Embryophyta</taxon>
        <taxon>Tracheophyta</taxon>
        <taxon>Spermatophyta</taxon>
        <taxon>Pinopsida</taxon>
        <taxon>Pinidae</taxon>
        <taxon>Conifers II</taxon>
        <taxon>Cupressales</taxon>
        <taxon>Taxaceae</taxon>
        <taxon>Taxus</taxon>
    </lineage>
</organism>
<dbReference type="PANTHER" id="PTHR36488">
    <property type="entry name" value="CASP-LIKE PROTEIN 1U1"/>
    <property type="match status" value="1"/>
</dbReference>
<feature type="domain" description="Casparian strip membrane protein" evidence="9">
    <location>
        <begin position="14"/>
        <end position="96"/>
    </location>
</feature>
<evidence type="ECO:0000313" key="11">
    <source>
        <dbReference type="Proteomes" id="UP000824469"/>
    </source>
</evidence>
<evidence type="ECO:0000313" key="10">
    <source>
        <dbReference type="EMBL" id="KAH9289755.1"/>
    </source>
</evidence>
<evidence type="ECO:0000256" key="4">
    <source>
        <dbReference type="ARBA" id="ARBA00022475"/>
    </source>
</evidence>
<keyword evidence="7 8" id="KW-0472">Membrane</keyword>
<accession>A0AA38BTH4</accession>
<comment type="caution">
    <text evidence="10">The sequence shown here is derived from an EMBL/GenBank/DDBJ whole genome shotgun (WGS) entry which is preliminary data.</text>
</comment>
<protein>
    <recommendedName>
        <fullName evidence="8">CASP-like protein</fullName>
    </recommendedName>
</protein>
<reference evidence="10 11" key="1">
    <citation type="journal article" date="2021" name="Nat. Plants">
        <title>The Taxus genome provides insights into paclitaxel biosynthesis.</title>
        <authorList>
            <person name="Xiong X."/>
            <person name="Gou J."/>
            <person name="Liao Q."/>
            <person name="Li Y."/>
            <person name="Zhou Q."/>
            <person name="Bi G."/>
            <person name="Li C."/>
            <person name="Du R."/>
            <person name="Wang X."/>
            <person name="Sun T."/>
            <person name="Guo L."/>
            <person name="Liang H."/>
            <person name="Lu P."/>
            <person name="Wu Y."/>
            <person name="Zhang Z."/>
            <person name="Ro D.K."/>
            <person name="Shang Y."/>
            <person name="Huang S."/>
            <person name="Yan J."/>
        </authorList>
    </citation>
    <scope>NUCLEOTIDE SEQUENCE [LARGE SCALE GENOMIC DNA]</scope>
    <source>
        <strain evidence="10">Ta-2019</strain>
    </source>
</reference>
<keyword evidence="5 8" id="KW-0812">Transmembrane</keyword>
<evidence type="ECO:0000256" key="8">
    <source>
        <dbReference type="RuleBase" id="RU361233"/>
    </source>
</evidence>
<dbReference type="Proteomes" id="UP000824469">
    <property type="component" value="Unassembled WGS sequence"/>
</dbReference>
<keyword evidence="4 8" id="KW-1003">Cell membrane</keyword>
<dbReference type="AlphaFoldDB" id="A0AA38BTH4"/>
<dbReference type="GO" id="GO:0005886">
    <property type="term" value="C:plasma membrane"/>
    <property type="evidence" value="ECO:0007669"/>
    <property type="project" value="UniProtKB-SubCell"/>
</dbReference>
<dbReference type="InterPro" id="IPR006459">
    <property type="entry name" value="CASP/CASPL"/>
</dbReference>
<dbReference type="Pfam" id="PF04535">
    <property type="entry name" value="CASP_dom"/>
    <property type="match status" value="1"/>
</dbReference>
<evidence type="ECO:0000256" key="1">
    <source>
        <dbReference type="ARBA" id="ARBA00004651"/>
    </source>
</evidence>
<feature type="transmembrane region" description="Helical" evidence="8">
    <location>
        <begin position="54"/>
        <end position="78"/>
    </location>
</feature>
<evidence type="ECO:0000256" key="7">
    <source>
        <dbReference type="ARBA" id="ARBA00023136"/>
    </source>
</evidence>
<evidence type="ECO:0000256" key="3">
    <source>
        <dbReference type="ARBA" id="ARBA00011489"/>
    </source>
</evidence>
<name>A0AA38BTH4_TAXCH</name>
<comment type="caution">
    <text evidence="8">Lacks conserved residue(s) required for the propagation of feature annotation.</text>
</comment>
<evidence type="ECO:0000256" key="6">
    <source>
        <dbReference type="ARBA" id="ARBA00022989"/>
    </source>
</evidence>
<dbReference type="PANTHER" id="PTHR36488:SF8">
    <property type="entry name" value="CASP-LIKE PROTEIN 1U1"/>
    <property type="match status" value="1"/>
</dbReference>
<keyword evidence="6 8" id="KW-1133">Transmembrane helix</keyword>
<gene>
    <name evidence="10" type="ORF">KI387_033872</name>
</gene>
<dbReference type="EMBL" id="JAHRHJ020003813">
    <property type="protein sequence ID" value="KAH9289755.1"/>
    <property type="molecule type" value="Genomic_DNA"/>
</dbReference>
<evidence type="ECO:0000259" key="9">
    <source>
        <dbReference type="Pfam" id="PF04535"/>
    </source>
</evidence>
<proteinExistence type="inferred from homology"/>
<dbReference type="InterPro" id="IPR006702">
    <property type="entry name" value="CASP_dom"/>
</dbReference>
<comment type="subcellular location">
    <subcellularLocation>
        <location evidence="1 8">Cell membrane</location>
        <topology evidence="1 8">Multi-pass membrane protein</topology>
    </subcellularLocation>
</comment>
<evidence type="ECO:0000256" key="5">
    <source>
        <dbReference type="ARBA" id="ARBA00022692"/>
    </source>
</evidence>
<dbReference type="OMA" id="EDWISFV"/>
<feature type="transmembrane region" description="Helical" evidence="8">
    <location>
        <begin position="15"/>
        <end position="34"/>
    </location>
</feature>
<feature type="non-terminal residue" evidence="10">
    <location>
        <position position="98"/>
    </location>
</feature>
<sequence length="98" mass="11016">MEFNSGYRSGCHREVFLRLVAAAATLCAAIVMGLDKQTIDLYGVYVQAKYYYSPAFTFFVVANATAATYALLSLIIYYKSNAKGGFLSGRKWLFFFDF</sequence>
<comment type="similarity">
    <text evidence="2 8">Belongs to the Casparian strip membrane proteins (CASP) family.</text>
</comment>
<comment type="subunit">
    <text evidence="3 8">Homodimer and heterodimers.</text>
</comment>
<dbReference type="InterPro" id="IPR044173">
    <property type="entry name" value="CASPL"/>
</dbReference>
<dbReference type="NCBIfam" id="TIGR01569">
    <property type="entry name" value="A_tha_TIGR01569"/>
    <property type="match status" value="1"/>
</dbReference>
<keyword evidence="11" id="KW-1185">Reference proteome</keyword>